<comment type="caution">
    <text evidence="1">The sequence shown here is derived from an EMBL/GenBank/DDBJ whole genome shotgun (WGS) entry which is preliminary data.</text>
</comment>
<evidence type="ECO:0000313" key="1">
    <source>
        <dbReference type="EMBL" id="GEP43545.1"/>
    </source>
</evidence>
<keyword evidence="2" id="KW-1185">Reference proteome</keyword>
<evidence type="ECO:0000313" key="2">
    <source>
        <dbReference type="Proteomes" id="UP000321577"/>
    </source>
</evidence>
<gene>
    <name evidence="1" type="ORF">BGE01nite_28360</name>
</gene>
<organism evidence="1 2">
    <name type="scientific">Brevifollis gellanilyticus</name>
    <dbReference type="NCBI Taxonomy" id="748831"/>
    <lineage>
        <taxon>Bacteria</taxon>
        <taxon>Pseudomonadati</taxon>
        <taxon>Verrucomicrobiota</taxon>
        <taxon>Verrucomicrobiia</taxon>
        <taxon>Verrucomicrobiales</taxon>
        <taxon>Verrucomicrobiaceae</taxon>
    </lineage>
</organism>
<accession>A0A512M9Y7</accession>
<dbReference type="Proteomes" id="UP000321577">
    <property type="component" value="Unassembled WGS sequence"/>
</dbReference>
<dbReference type="RefSeq" id="WP_146851119.1">
    <property type="nucleotide sequence ID" value="NZ_BKAG01000018.1"/>
</dbReference>
<dbReference type="OrthoDB" id="417684at2"/>
<name>A0A512M9Y7_9BACT</name>
<dbReference type="InterPro" id="IPR010866">
    <property type="entry name" value="A-2_8-polyST"/>
</dbReference>
<dbReference type="Pfam" id="PF07388">
    <property type="entry name" value="A-2_8-polyST"/>
    <property type="match status" value="1"/>
</dbReference>
<proteinExistence type="predicted"/>
<dbReference type="EMBL" id="BKAG01000018">
    <property type="protein sequence ID" value="GEP43545.1"/>
    <property type="molecule type" value="Genomic_DNA"/>
</dbReference>
<protein>
    <submittedName>
        <fullName evidence="1">Uncharacterized protein</fullName>
    </submittedName>
</protein>
<reference evidence="1 2" key="1">
    <citation type="submission" date="2019-07" db="EMBL/GenBank/DDBJ databases">
        <title>Whole genome shotgun sequence of Brevifollis gellanilyticus NBRC 108608.</title>
        <authorList>
            <person name="Hosoyama A."/>
            <person name="Uohara A."/>
            <person name="Ohji S."/>
            <person name="Ichikawa N."/>
        </authorList>
    </citation>
    <scope>NUCLEOTIDE SEQUENCE [LARGE SCALE GENOMIC DNA]</scope>
    <source>
        <strain evidence="1 2">NBRC 108608</strain>
    </source>
</reference>
<sequence>MSQSTSKPCRLLAVNGPVQVLCAVAALQAREAIRPVVLAVPVVLGIQPLHTQDAARAKCLEGIIRECAHVLHAFEAVVDMQQGPDELRRQGWEAVEISVNMLEVPESRALFQQWPQARRILYGDGLGLAQTTGDFGAGHSKKAELRRWLGRFLPVFRRGTDAEGAEPCEEAYVLARHPRYALRCSRQHFIPAAKYRQLFERLAERLTVPALDSAIEKLPAGKDCDILLMTNLPGGPVTDADAEVVAYVHLLTEDARALPPAVWVKPHPRNSTALLSSLREKLSKLYQSVVMFDAPEEAALPFEVVLGRAIAKGSVKPEALCFFAASTAACSVPVVFGKPVKIGFGARACQGIYKQDTWLATRLLHERRLRALVNDLLGLTFRGRDVWTGAWSAA</sequence>
<dbReference type="AlphaFoldDB" id="A0A512M9Y7"/>